<evidence type="ECO:0000256" key="3">
    <source>
        <dbReference type="ARBA" id="ARBA00004910"/>
    </source>
</evidence>
<feature type="binding site" evidence="16">
    <location>
        <position position="172"/>
    </location>
    <ligand>
        <name>NADP(+)</name>
        <dbReference type="ChEBI" id="CHEBI:58349"/>
    </ligand>
</feature>
<dbReference type="InterPro" id="IPR050765">
    <property type="entry name" value="Riboflavin_Biosynth_HTPR"/>
</dbReference>
<keyword evidence="10 14" id="KW-0560">Oxidoreductase</keyword>
<reference evidence="19" key="1">
    <citation type="journal article" date="2014" name="Int. J. Syst. Evol. Microbiol.">
        <title>Complete genome sequence of Corynebacterium casei LMG S-19264T (=DSM 44701T), isolated from a smear-ripened cheese.</title>
        <authorList>
            <consortium name="US DOE Joint Genome Institute (JGI-PGF)"/>
            <person name="Walter F."/>
            <person name="Albersmeier A."/>
            <person name="Kalinowski J."/>
            <person name="Ruckert C."/>
        </authorList>
    </citation>
    <scope>NUCLEOTIDE SEQUENCE</scope>
    <source>
        <strain evidence="19">CGMCC 1.12785</strain>
    </source>
</reference>
<dbReference type="GO" id="GO:0008835">
    <property type="term" value="F:diaminohydroxyphosphoribosylaminopyrimidine deaminase activity"/>
    <property type="evidence" value="ECO:0007669"/>
    <property type="project" value="UniProtKB-EC"/>
</dbReference>
<keyword evidence="7 14" id="KW-0479">Metal-binding</keyword>
<evidence type="ECO:0000256" key="14">
    <source>
        <dbReference type="PIRNR" id="PIRNR006769"/>
    </source>
</evidence>
<dbReference type="SUPFAM" id="SSF53597">
    <property type="entry name" value="Dihydrofolate reductase-like"/>
    <property type="match status" value="1"/>
</dbReference>
<keyword evidence="6 14" id="KW-0686">Riboflavin biosynthesis</keyword>
<evidence type="ECO:0000256" key="7">
    <source>
        <dbReference type="ARBA" id="ARBA00022723"/>
    </source>
</evidence>
<name>A0A8J2TVU5_9MICO</name>
<dbReference type="EMBL" id="BMFY01000002">
    <property type="protein sequence ID" value="GGA05212.1"/>
    <property type="molecule type" value="Genomic_DNA"/>
</dbReference>
<evidence type="ECO:0000256" key="4">
    <source>
        <dbReference type="ARBA" id="ARBA00005259"/>
    </source>
</evidence>
<reference evidence="19" key="2">
    <citation type="submission" date="2020-09" db="EMBL/GenBank/DDBJ databases">
        <authorList>
            <person name="Sun Q."/>
            <person name="Zhou Y."/>
        </authorList>
    </citation>
    <scope>NUCLEOTIDE SEQUENCE</scope>
    <source>
        <strain evidence="19">CGMCC 1.12785</strain>
    </source>
</reference>
<feature type="binding site" evidence="17">
    <location>
        <position position="94"/>
    </location>
    <ligand>
        <name>Zn(2+)</name>
        <dbReference type="ChEBI" id="CHEBI:29105"/>
        <note>catalytic</note>
    </ligand>
</feature>
<evidence type="ECO:0000256" key="15">
    <source>
        <dbReference type="PIRSR" id="PIRSR006769-1"/>
    </source>
</evidence>
<comment type="cofactor">
    <cofactor evidence="14 17">
        <name>Zn(2+)</name>
        <dbReference type="ChEBI" id="CHEBI:29105"/>
    </cofactor>
    <text evidence="14 17">Binds 1 zinc ion.</text>
</comment>
<evidence type="ECO:0000256" key="9">
    <source>
        <dbReference type="ARBA" id="ARBA00022857"/>
    </source>
</evidence>
<dbReference type="Pfam" id="PF01872">
    <property type="entry name" value="RibD_C"/>
    <property type="match status" value="1"/>
</dbReference>
<dbReference type="RefSeq" id="WP_188549342.1">
    <property type="nucleotide sequence ID" value="NZ_BMFY01000002.1"/>
</dbReference>
<proteinExistence type="inferred from homology"/>
<dbReference type="GO" id="GO:0009231">
    <property type="term" value="P:riboflavin biosynthetic process"/>
    <property type="evidence" value="ECO:0007669"/>
    <property type="project" value="UniProtKB-UniPathway"/>
</dbReference>
<feature type="binding site" evidence="17">
    <location>
        <position position="103"/>
    </location>
    <ligand>
        <name>Zn(2+)</name>
        <dbReference type="ChEBI" id="CHEBI:29105"/>
        <note>catalytic</note>
    </ligand>
</feature>
<feature type="binding site" evidence="16">
    <location>
        <position position="218"/>
    </location>
    <ligand>
        <name>NADP(+)</name>
        <dbReference type="ChEBI" id="CHEBI:58349"/>
    </ligand>
</feature>
<feature type="binding site" evidence="17">
    <location>
        <position position="64"/>
    </location>
    <ligand>
        <name>Zn(2+)</name>
        <dbReference type="ChEBI" id="CHEBI:29105"/>
        <note>catalytic</note>
    </ligand>
</feature>
<dbReference type="UniPathway" id="UPA00275">
    <property type="reaction ID" value="UER00401"/>
</dbReference>
<dbReference type="Gene3D" id="3.40.430.10">
    <property type="entry name" value="Dihydrofolate Reductase, subunit A"/>
    <property type="match status" value="1"/>
</dbReference>
<comment type="caution">
    <text evidence="19">The sequence shown here is derived from an EMBL/GenBank/DDBJ whole genome shotgun (WGS) entry which is preliminary data.</text>
</comment>
<feature type="binding site" evidence="16">
    <location>
        <position position="214"/>
    </location>
    <ligand>
        <name>NADP(+)</name>
        <dbReference type="ChEBI" id="CHEBI:58349"/>
    </ligand>
</feature>
<dbReference type="InterPro" id="IPR002125">
    <property type="entry name" value="CMP_dCMP_dom"/>
</dbReference>
<dbReference type="PIRSF" id="PIRSF006769">
    <property type="entry name" value="RibD"/>
    <property type="match status" value="1"/>
</dbReference>
<comment type="pathway">
    <text evidence="2 14">Cofactor biosynthesis; riboflavin biosynthesis; 5-amino-6-(D-ribitylamino)uracil from GTP: step 2/4.</text>
</comment>
<dbReference type="PANTHER" id="PTHR38011">
    <property type="entry name" value="DIHYDROFOLATE REDUCTASE FAMILY PROTEIN (AFU_ORTHOLOGUE AFUA_8G06820)"/>
    <property type="match status" value="1"/>
</dbReference>
<feature type="binding site" evidence="16">
    <location>
        <position position="188"/>
    </location>
    <ligand>
        <name>NADP(+)</name>
        <dbReference type="ChEBI" id="CHEBI:58349"/>
    </ligand>
</feature>
<keyword evidence="9 14" id="KW-0521">NADP</keyword>
<feature type="binding site" evidence="16">
    <location>
        <begin position="291"/>
        <end position="297"/>
    </location>
    <ligand>
        <name>NADP(+)</name>
        <dbReference type="ChEBI" id="CHEBI:58349"/>
    </ligand>
</feature>
<dbReference type="EC" id="3.5.4.26" evidence="14"/>
<dbReference type="PANTHER" id="PTHR38011:SF7">
    <property type="entry name" value="2,5-DIAMINO-6-RIBOSYLAMINO-4(3H)-PYRIMIDINONE 5'-PHOSPHATE REDUCTASE"/>
    <property type="match status" value="1"/>
</dbReference>
<gene>
    <name evidence="19" type="ORF">GCM10011333_04970</name>
</gene>
<keyword evidence="14" id="KW-0378">Hydrolase</keyword>
<evidence type="ECO:0000256" key="2">
    <source>
        <dbReference type="ARBA" id="ARBA00004882"/>
    </source>
</evidence>
<feature type="binding site" evidence="16">
    <location>
        <position position="225"/>
    </location>
    <ligand>
        <name>substrate</name>
    </ligand>
</feature>
<evidence type="ECO:0000313" key="19">
    <source>
        <dbReference type="EMBL" id="GGA05212.1"/>
    </source>
</evidence>
<dbReference type="NCBIfam" id="TIGR00326">
    <property type="entry name" value="eubact_ribD"/>
    <property type="match status" value="1"/>
</dbReference>
<feature type="binding site" evidence="16">
    <location>
        <position position="186"/>
    </location>
    <ligand>
        <name>substrate</name>
    </ligand>
</feature>
<evidence type="ECO:0000256" key="11">
    <source>
        <dbReference type="ARBA" id="ARBA00023268"/>
    </source>
</evidence>
<sequence>MPETTAPSPAGFPAEAALDAAMRAALAAAGLGPRGANPLVGAALLTADGALLGTDHHRGAGTAHAEAALLARLPELAGAAEIASLTLVVTLEPCDHTGRRGPCTQAIIDAGIRRVVYAADDPHAVAAGGARTLRDAGVQVRSGVLTEESRALNRRWQAAVREPRPFVTLKLAQSADGCIAAADGTSQWITGPEARRHAHELRARADAVLVGTGTVLADDPSLTARDPAGTLLPGQPLRAVMGLRPVPAGAAVLRGAGQEAPAAVLLRTRDPREALDVLYSRGVRHVMVEGGAQVAAAFLREDLVDEFSLHQAPLLLGRGLPALADLGIGTLADGLRFSPDPAGGGPVRQLGDDLWWHLQPG</sequence>
<feature type="active site" description="Proton donor" evidence="15">
    <location>
        <position position="66"/>
    </location>
</feature>
<feature type="binding site" evidence="16">
    <location>
        <position position="222"/>
    </location>
    <ligand>
        <name>substrate</name>
    </ligand>
</feature>
<evidence type="ECO:0000256" key="1">
    <source>
        <dbReference type="ARBA" id="ARBA00002151"/>
    </source>
</evidence>
<dbReference type="GO" id="GO:0008270">
    <property type="term" value="F:zinc ion binding"/>
    <property type="evidence" value="ECO:0007669"/>
    <property type="project" value="InterPro"/>
</dbReference>
<evidence type="ECO:0000256" key="5">
    <source>
        <dbReference type="ARBA" id="ARBA00007417"/>
    </source>
</evidence>
<dbReference type="PROSITE" id="PS51747">
    <property type="entry name" value="CYT_DCMP_DEAMINASES_2"/>
    <property type="match status" value="1"/>
</dbReference>
<dbReference type="InterPro" id="IPR024072">
    <property type="entry name" value="DHFR-like_dom_sf"/>
</dbReference>
<protein>
    <recommendedName>
        <fullName evidence="14">Riboflavin biosynthesis protein RibD</fullName>
    </recommendedName>
    <domain>
        <recommendedName>
            <fullName evidence="14">Diaminohydroxyphosphoribosylaminopyrimidine deaminase</fullName>
            <shortName evidence="14">DRAP deaminase</shortName>
            <ecNumber evidence="14">3.5.4.26</ecNumber>
        </recommendedName>
        <alternativeName>
            <fullName evidence="14">Riboflavin-specific deaminase</fullName>
        </alternativeName>
    </domain>
    <domain>
        <recommendedName>
            <fullName evidence="14">5-amino-6-(5-phosphoribosylamino)uracil reductase</fullName>
            <ecNumber evidence="14">1.1.1.193</ecNumber>
        </recommendedName>
        <alternativeName>
            <fullName evidence="14">HTP reductase</fullName>
        </alternativeName>
    </domain>
</protein>
<dbReference type="SUPFAM" id="SSF53927">
    <property type="entry name" value="Cytidine deaminase-like"/>
    <property type="match status" value="1"/>
</dbReference>
<evidence type="ECO:0000256" key="16">
    <source>
        <dbReference type="PIRSR" id="PIRSR006769-2"/>
    </source>
</evidence>
<evidence type="ECO:0000313" key="20">
    <source>
        <dbReference type="Proteomes" id="UP000616114"/>
    </source>
</evidence>
<evidence type="ECO:0000256" key="12">
    <source>
        <dbReference type="ARBA" id="ARBA00049861"/>
    </source>
</evidence>
<dbReference type="InterPro" id="IPR002734">
    <property type="entry name" value="RibDG_C"/>
</dbReference>
<evidence type="ECO:0000256" key="8">
    <source>
        <dbReference type="ARBA" id="ARBA00022833"/>
    </source>
</evidence>
<comment type="catalytic activity">
    <reaction evidence="13 14">
        <text>2,5-diamino-6-hydroxy-4-(5-phosphoribosylamino)-pyrimidine + H2O + H(+) = 5-amino-6-(5-phospho-D-ribosylamino)uracil + NH4(+)</text>
        <dbReference type="Rhea" id="RHEA:21868"/>
        <dbReference type="ChEBI" id="CHEBI:15377"/>
        <dbReference type="ChEBI" id="CHEBI:15378"/>
        <dbReference type="ChEBI" id="CHEBI:28938"/>
        <dbReference type="ChEBI" id="CHEBI:58453"/>
        <dbReference type="ChEBI" id="CHEBI:58614"/>
        <dbReference type="EC" id="3.5.4.26"/>
    </reaction>
</comment>
<comment type="similarity">
    <text evidence="5 14">In the C-terminal section; belongs to the HTP reductase family.</text>
</comment>
<evidence type="ECO:0000256" key="10">
    <source>
        <dbReference type="ARBA" id="ARBA00023002"/>
    </source>
</evidence>
<organism evidence="19 20">
    <name type="scientific">Sediminivirga luteola</name>
    <dbReference type="NCBI Taxonomy" id="1774748"/>
    <lineage>
        <taxon>Bacteria</taxon>
        <taxon>Bacillati</taxon>
        <taxon>Actinomycetota</taxon>
        <taxon>Actinomycetes</taxon>
        <taxon>Micrococcales</taxon>
        <taxon>Brevibacteriaceae</taxon>
        <taxon>Sediminivirga</taxon>
    </lineage>
</organism>
<dbReference type="AlphaFoldDB" id="A0A8J2TVU5"/>
<evidence type="ECO:0000256" key="13">
    <source>
        <dbReference type="ARBA" id="ARBA00049886"/>
    </source>
</evidence>
<keyword evidence="20" id="KW-1185">Reference proteome</keyword>
<comment type="pathway">
    <text evidence="3 14">Cofactor biosynthesis; riboflavin biosynthesis; 5-amino-6-(D-ribitylamino)uracil from GTP: step 3/4.</text>
</comment>
<evidence type="ECO:0000259" key="18">
    <source>
        <dbReference type="PROSITE" id="PS51747"/>
    </source>
</evidence>
<feature type="binding site" evidence="16">
    <location>
        <position position="202"/>
    </location>
    <ligand>
        <name>substrate</name>
    </ligand>
</feature>
<dbReference type="GO" id="GO:0008703">
    <property type="term" value="F:5-amino-6-(5-phosphoribosylamino)uracil reductase activity"/>
    <property type="evidence" value="ECO:0007669"/>
    <property type="project" value="UniProtKB-EC"/>
</dbReference>
<dbReference type="Proteomes" id="UP000616114">
    <property type="component" value="Unassembled WGS sequence"/>
</dbReference>
<dbReference type="PROSITE" id="PS00903">
    <property type="entry name" value="CYT_DCMP_DEAMINASES_1"/>
    <property type="match status" value="1"/>
</dbReference>
<comment type="function">
    <text evidence="1 14">Converts 2,5-diamino-6-(ribosylamino)-4(3h)-pyrimidinone 5'-phosphate into 5-amino-6-(ribosylamino)-2,4(1h,3h)-pyrimidinedione 5'-phosphate.</text>
</comment>
<dbReference type="InterPro" id="IPR004794">
    <property type="entry name" value="Eubact_RibD"/>
</dbReference>
<dbReference type="Pfam" id="PF00383">
    <property type="entry name" value="dCMP_cyt_deam_1"/>
    <property type="match status" value="1"/>
</dbReference>
<feature type="binding site" evidence="16">
    <location>
        <position position="289"/>
    </location>
    <ligand>
        <name>substrate</name>
    </ligand>
</feature>
<comment type="similarity">
    <text evidence="4 14">In the N-terminal section; belongs to the cytidine and deoxycytidylate deaminase family.</text>
</comment>
<keyword evidence="11" id="KW-0511">Multifunctional enzyme</keyword>
<dbReference type="InterPro" id="IPR016192">
    <property type="entry name" value="APOBEC/CMP_deaminase_Zn-bd"/>
</dbReference>
<dbReference type="Gene3D" id="3.40.140.10">
    <property type="entry name" value="Cytidine Deaminase, domain 2"/>
    <property type="match status" value="1"/>
</dbReference>
<feature type="domain" description="CMP/dCMP-type deaminase" evidence="18">
    <location>
        <begin position="16"/>
        <end position="141"/>
    </location>
</feature>
<comment type="catalytic activity">
    <reaction evidence="12 14">
        <text>5-amino-6-(5-phospho-D-ribitylamino)uracil + NADP(+) = 5-amino-6-(5-phospho-D-ribosylamino)uracil + NADPH + H(+)</text>
        <dbReference type="Rhea" id="RHEA:17845"/>
        <dbReference type="ChEBI" id="CHEBI:15378"/>
        <dbReference type="ChEBI" id="CHEBI:57783"/>
        <dbReference type="ChEBI" id="CHEBI:58349"/>
        <dbReference type="ChEBI" id="CHEBI:58421"/>
        <dbReference type="ChEBI" id="CHEBI:58453"/>
        <dbReference type="EC" id="1.1.1.193"/>
    </reaction>
</comment>
<accession>A0A8J2TVU5</accession>
<evidence type="ECO:0000256" key="6">
    <source>
        <dbReference type="ARBA" id="ARBA00022619"/>
    </source>
</evidence>
<keyword evidence="8 14" id="KW-0862">Zinc</keyword>
<dbReference type="InterPro" id="IPR016193">
    <property type="entry name" value="Cytidine_deaminase-like"/>
</dbReference>
<dbReference type="EC" id="1.1.1.193" evidence="14"/>
<evidence type="ECO:0000256" key="17">
    <source>
        <dbReference type="PIRSR" id="PIRSR006769-3"/>
    </source>
</evidence>